<evidence type="ECO:0000256" key="1">
    <source>
        <dbReference type="SAM" id="MobiDB-lite"/>
    </source>
</evidence>
<accession>A0A292PRK6</accession>
<dbReference type="Proteomes" id="UP001412239">
    <property type="component" value="Unassembled WGS sequence"/>
</dbReference>
<name>A0A292PRK6_9PEZI</name>
<gene>
    <name evidence="2" type="ORF">GSTUAT00006684001</name>
</gene>
<feature type="region of interest" description="Disordered" evidence="1">
    <location>
        <begin position="536"/>
        <end position="557"/>
    </location>
</feature>
<dbReference type="EMBL" id="LN891091">
    <property type="protein sequence ID" value="CUS09258.1"/>
    <property type="molecule type" value="Genomic_DNA"/>
</dbReference>
<sequence length="557" mass="61570">MDPASGRAKPPSEVSNPRRLLILALRYAVSPKEYAVLRRRILLKGPVGLRAVTPSKNQFDAVCYEPGRDDYLPAASRAGLRVFLLSNVALNSWDVVVGRSARGRRKGGSNDIAKKAIETVTGAALFKSPNFLFSLSLSTLVVTHRLLYKFFFSLRENLLLPQARTFRLRHPRVAKLFLSRLSPSIGAALAGLALLIHPVGDRRATVSTWAFVKALEFCYNRLEDEGWFQNKPWWFGSWMLFPIASGQLLYAFVFDRDCFPSEYGSFIMGYSKEYVQARPVGYPGHLQWPGTYDIVDGLGKIAGLNYPPFNSAILYPDANPLPKSLQRVSPIVSPAHPTITSLQCALLHPHEPSCLKTYLAFWASEFTSVAKFMSVVYAISWLPRYKAFLRNPVDTLGKLSKSTLLTTVFTTGSVGTSWGMACLFQKLLPRHLLPKGRYWLGGFIGGLWAIVDSRGGRGNFLYIFRAGLVSAWKVLVKKGYVKGVKNGDVYLFILALAIINSLFDTEAHTVSGSFSRSVLSSVRGRGLKDPVKEAEGVLDKGKGKEVDTSEAMAVGGK</sequence>
<reference evidence="2" key="1">
    <citation type="submission" date="2015-10" db="EMBL/GenBank/DDBJ databases">
        <authorList>
            <person name="Regsiter A."/>
            <person name="william w."/>
        </authorList>
    </citation>
    <scope>NUCLEOTIDE SEQUENCE</scope>
    <source>
        <strain evidence="2">Montdore</strain>
    </source>
</reference>
<keyword evidence="3" id="KW-1185">Reference proteome</keyword>
<evidence type="ECO:0008006" key="4">
    <source>
        <dbReference type="Google" id="ProtNLM"/>
    </source>
</evidence>
<protein>
    <recommendedName>
        <fullName evidence="4">Transmembrane protein 135 N-terminal domain-containing protein</fullName>
    </recommendedName>
</protein>
<proteinExistence type="predicted"/>
<organism evidence="2 3">
    <name type="scientific">Tuber aestivum</name>
    <name type="common">summer truffle</name>
    <dbReference type="NCBI Taxonomy" id="59557"/>
    <lineage>
        <taxon>Eukaryota</taxon>
        <taxon>Fungi</taxon>
        <taxon>Dikarya</taxon>
        <taxon>Ascomycota</taxon>
        <taxon>Pezizomycotina</taxon>
        <taxon>Pezizomycetes</taxon>
        <taxon>Pezizales</taxon>
        <taxon>Tuberaceae</taxon>
        <taxon>Tuber</taxon>
    </lineage>
</organism>
<dbReference type="InterPro" id="IPR026749">
    <property type="entry name" value="Tmem135"/>
</dbReference>
<evidence type="ECO:0000313" key="3">
    <source>
        <dbReference type="Proteomes" id="UP001412239"/>
    </source>
</evidence>
<dbReference type="PANTHER" id="PTHR12459">
    <property type="entry name" value="TRANSMEMBRANE PROTEIN 135-RELATED"/>
    <property type="match status" value="1"/>
</dbReference>
<feature type="compositionally biased region" description="Basic and acidic residues" evidence="1">
    <location>
        <begin position="536"/>
        <end position="547"/>
    </location>
</feature>
<dbReference type="AlphaFoldDB" id="A0A292PRK6"/>
<dbReference type="PANTHER" id="PTHR12459:SF19">
    <property type="entry name" value="TRANSMEMBRANE PROTEIN 135 N-TERMINAL DOMAIN-CONTAINING PROTEIN"/>
    <property type="match status" value="1"/>
</dbReference>
<evidence type="ECO:0000313" key="2">
    <source>
        <dbReference type="EMBL" id="CUS09258.1"/>
    </source>
</evidence>